<accession>A0A672G4E6</accession>
<dbReference type="InParanoid" id="A0A672G4E6"/>
<sequence>MIKLQNKTQQGQEEQDQSRRCFESYLQRKQREESMRAAVTVPTDGLSWQFPHFTQAMLCLLSILKIRNIVFIEKLQYCMSLLLLFYLWQYHPAGQPGHRACFSL</sequence>
<protein>
    <submittedName>
        <fullName evidence="1">Uncharacterized protein</fullName>
    </submittedName>
</protein>
<evidence type="ECO:0000313" key="1">
    <source>
        <dbReference type="Ensembl" id="ENSSFAP00005013067.1"/>
    </source>
</evidence>
<proteinExistence type="predicted"/>
<dbReference type="AlphaFoldDB" id="A0A672G4E6"/>
<name>A0A672G4E6_SALFA</name>
<dbReference type="Proteomes" id="UP000472267">
    <property type="component" value="Chromosome 20"/>
</dbReference>
<reference evidence="1" key="3">
    <citation type="submission" date="2025-09" db="UniProtKB">
        <authorList>
            <consortium name="Ensembl"/>
        </authorList>
    </citation>
    <scope>IDENTIFICATION</scope>
</reference>
<keyword evidence="2" id="KW-1185">Reference proteome</keyword>
<evidence type="ECO:0000313" key="2">
    <source>
        <dbReference type="Proteomes" id="UP000472267"/>
    </source>
</evidence>
<reference evidence="1" key="2">
    <citation type="submission" date="2025-08" db="UniProtKB">
        <authorList>
            <consortium name="Ensembl"/>
        </authorList>
    </citation>
    <scope>IDENTIFICATION</scope>
</reference>
<organism evidence="1 2">
    <name type="scientific">Salarias fasciatus</name>
    <name type="common">Jewelled blenny</name>
    <name type="synonym">Blennius fasciatus</name>
    <dbReference type="NCBI Taxonomy" id="181472"/>
    <lineage>
        <taxon>Eukaryota</taxon>
        <taxon>Metazoa</taxon>
        <taxon>Chordata</taxon>
        <taxon>Craniata</taxon>
        <taxon>Vertebrata</taxon>
        <taxon>Euteleostomi</taxon>
        <taxon>Actinopterygii</taxon>
        <taxon>Neopterygii</taxon>
        <taxon>Teleostei</taxon>
        <taxon>Neoteleostei</taxon>
        <taxon>Acanthomorphata</taxon>
        <taxon>Ovalentaria</taxon>
        <taxon>Blenniimorphae</taxon>
        <taxon>Blenniiformes</taxon>
        <taxon>Blennioidei</taxon>
        <taxon>Blenniidae</taxon>
        <taxon>Salariinae</taxon>
        <taxon>Salarias</taxon>
    </lineage>
</organism>
<reference evidence="1" key="1">
    <citation type="submission" date="2019-06" db="EMBL/GenBank/DDBJ databases">
        <authorList>
            <consortium name="Wellcome Sanger Institute Data Sharing"/>
        </authorList>
    </citation>
    <scope>NUCLEOTIDE SEQUENCE [LARGE SCALE GENOMIC DNA]</scope>
</reference>
<dbReference type="Ensembl" id="ENSSFAT00005013633.1">
    <property type="protein sequence ID" value="ENSSFAP00005013067.1"/>
    <property type="gene ID" value="ENSSFAG00005007157.1"/>
</dbReference>